<dbReference type="PROSITE" id="PS50935">
    <property type="entry name" value="SSB"/>
    <property type="match status" value="1"/>
</dbReference>
<accession>A0A3M4A1N4</accession>
<proteinExistence type="predicted"/>
<dbReference type="InterPro" id="IPR000424">
    <property type="entry name" value="Primosome_PriB/ssb"/>
</dbReference>
<feature type="region of interest" description="Disordered" evidence="4">
    <location>
        <begin position="108"/>
        <end position="134"/>
    </location>
</feature>
<dbReference type="GO" id="GO:0006260">
    <property type="term" value="P:DNA replication"/>
    <property type="evidence" value="ECO:0007669"/>
    <property type="project" value="InterPro"/>
</dbReference>
<protein>
    <recommendedName>
        <fullName evidence="2 3">Single-stranded DNA-binding protein</fullName>
    </recommendedName>
</protein>
<evidence type="ECO:0000256" key="3">
    <source>
        <dbReference type="RuleBase" id="RU000524"/>
    </source>
</evidence>
<evidence type="ECO:0000256" key="2">
    <source>
        <dbReference type="PIRNR" id="PIRNR002070"/>
    </source>
</evidence>
<name>A0A3M4A1N4_9PSED</name>
<keyword evidence="1 2" id="KW-0238">DNA-binding</keyword>
<sequence>MQHNVFVGNLGKAPVLSGVGDRAVCRFTLIENEYAGRDGDGNAKQRTTSIDFVTFRAKAEAIAKSAMKGDQIIVTYRIENNNYTPQGSTETRYGFNFIAEEFKFGAPGPEKRAQWANRDNQQSSHDDQHSQFQE</sequence>
<comment type="caution">
    <text evidence="5">The sequence shown here is derived from an EMBL/GenBank/DDBJ whole genome shotgun (WGS) entry which is preliminary data.</text>
</comment>
<dbReference type="SUPFAM" id="SSF50249">
    <property type="entry name" value="Nucleic acid-binding proteins"/>
    <property type="match status" value="1"/>
</dbReference>
<evidence type="ECO:0000256" key="4">
    <source>
        <dbReference type="SAM" id="MobiDB-lite"/>
    </source>
</evidence>
<feature type="compositionally biased region" description="Basic and acidic residues" evidence="4">
    <location>
        <begin position="124"/>
        <end position="134"/>
    </location>
</feature>
<gene>
    <name evidence="5" type="ORF">ALQ30_200643</name>
</gene>
<evidence type="ECO:0000313" key="5">
    <source>
        <dbReference type="EMBL" id="RMP00679.1"/>
    </source>
</evidence>
<dbReference type="AlphaFoldDB" id="A0A3M4A1N4"/>
<organism evidence="5 6">
    <name type="scientific">Pseudomonas syringae pv. persicae</name>
    <dbReference type="NCBI Taxonomy" id="237306"/>
    <lineage>
        <taxon>Bacteria</taxon>
        <taxon>Pseudomonadati</taxon>
        <taxon>Pseudomonadota</taxon>
        <taxon>Gammaproteobacteria</taxon>
        <taxon>Pseudomonadales</taxon>
        <taxon>Pseudomonadaceae</taxon>
        <taxon>Pseudomonas</taxon>
    </lineage>
</organism>
<dbReference type="NCBIfam" id="TIGR00621">
    <property type="entry name" value="ssb"/>
    <property type="match status" value="1"/>
</dbReference>
<dbReference type="Proteomes" id="UP000281604">
    <property type="component" value="Unassembled WGS sequence"/>
</dbReference>
<evidence type="ECO:0000313" key="6">
    <source>
        <dbReference type="Proteomes" id="UP000281604"/>
    </source>
</evidence>
<evidence type="ECO:0000256" key="1">
    <source>
        <dbReference type="ARBA" id="ARBA00023125"/>
    </source>
</evidence>
<dbReference type="EMBL" id="RBQE01000444">
    <property type="protein sequence ID" value="RMP00679.1"/>
    <property type="molecule type" value="Genomic_DNA"/>
</dbReference>
<reference evidence="5 6" key="1">
    <citation type="submission" date="2018-08" db="EMBL/GenBank/DDBJ databases">
        <title>Recombination of ecologically and evolutionarily significant loci maintains genetic cohesion in the Pseudomonas syringae species complex.</title>
        <authorList>
            <person name="Dillon M."/>
            <person name="Thakur S."/>
            <person name="Almeida R.N.D."/>
            <person name="Weir B.S."/>
            <person name="Guttman D.S."/>
        </authorList>
    </citation>
    <scope>NUCLEOTIDE SEQUENCE [LARGE SCALE GENOMIC DNA]</scope>
    <source>
        <strain evidence="5 6">ICMP 3706</strain>
    </source>
</reference>
<dbReference type="InterPro" id="IPR011344">
    <property type="entry name" value="ssDNA-bd"/>
</dbReference>
<dbReference type="InterPro" id="IPR012340">
    <property type="entry name" value="NA-bd_OB-fold"/>
</dbReference>
<dbReference type="Gene3D" id="2.40.50.140">
    <property type="entry name" value="Nucleic acid-binding proteins"/>
    <property type="match status" value="1"/>
</dbReference>
<dbReference type="GO" id="GO:0003697">
    <property type="term" value="F:single-stranded DNA binding"/>
    <property type="evidence" value="ECO:0007669"/>
    <property type="project" value="InterPro"/>
</dbReference>
<dbReference type="Pfam" id="PF00436">
    <property type="entry name" value="SSB"/>
    <property type="match status" value="1"/>
</dbReference>
<dbReference type="RefSeq" id="WP_122290678.1">
    <property type="nucleotide sequence ID" value="NZ_RBQE01000444.1"/>
</dbReference>
<dbReference type="PIRSF" id="PIRSF002070">
    <property type="entry name" value="SSB"/>
    <property type="match status" value="1"/>
</dbReference>